<sequence length="189" mass="20740">MMNAILDIVDNKEITKQTSKGKYRSVVLWSIHDPITTSAANTKSPGFGSSSILHTAFKVAATDKAAESPVGPHGIYHGHGVEDVQSVHQAEWGDTSSTKKLKSFGTKKWNPVALKPGGISIWCLNVADIVAELCNWHPASGETGKRNDRGVYRGLRSWTTLDGFKVLKYIDFISNLQFVSSEEDVYCKD</sequence>
<gene>
    <name evidence="1" type="ORF">HUJ06_008022</name>
</gene>
<dbReference type="EMBL" id="DUZY01000004">
    <property type="protein sequence ID" value="DAD37381.1"/>
    <property type="molecule type" value="Genomic_DNA"/>
</dbReference>
<dbReference type="Proteomes" id="UP000607653">
    <property type="component" value="Unassembled WGS sequence"/>
</dbReference>
<accession>A0A822Z130</accession>
<keyword evidence="2" id="KW-1185">Reference proteome</keyword>
<organism evidence="1 2">
    <name type="scientific">Nelumbo nucifera</name>
    <name type="common">Sacred lotus</name>
    <dbReference type="NCBI Taxonomy" id="4432"/>
    <lineage>
        <taxon>Eukaryota</taxon>
        <taxon>Viridiplantae</taxon>
        <taxon>Streptophyta</taxon>
        <taxon>Embryophyta</taxon>
        <taxon>Tracheophyta</taxon>
        <taxon>Spermatophyta</taxon>
        <taxon>Magnoliopsida</taxon>
        <taxon>Proteales</taxon>
        <taxon>Nelumbonaceae</taxon>
        <taxon>Nelumbo</taxon>
    </lineage>
</organism>
<proteinExistence type="predicted"/>
<name>A0A822Z130_NELNU</name>
<protein>
    <submittedName>
        <fullName evidence="1">Uncharacterized protein</fullName>
    </submittedName>
</protein>
<comment type="caution">
    <text evidence="1">The sequence shown here is derived from an EMBL/GenBank/DDBJ whole genome shotgun (WGS) entry which is preliminary data.</text>
</comment>
<dbReference type="AlphaFoldDB" id="A0A822Z130"/>
<evidence type="ECO:0000313" key="1">
    <source>
        <dbReference type="EMBL" id="DAD37381.1"/>
    </source>
</evidence>
<evidence type="ECO:0000313" key="2">
    <source>
        <dbReference type="Proteomes" id="UP000607653"/>
    </source>
</evidence>
<reference evidence="1 2" key="1">
    <citation type="journal article" date="2020" name="Mol. Biol. Evol.">
        <title>Distinct Expression and Methylation Patterns for Genes with Different Fates following a Single Whole-Genome Duplication in Flowering Plants.</title>
        <authorList>
            <person name="Shi T."/>
            <person name="Rahmani R.S."/>
            <person name="Gugger P.F."/>
            <person name="Wang M."/>
            <person name="Li H."/>
            <person name="Zhang Y."/>
            <person name="Li Z."/>
            <person name="Wang Q."/>
            <person name="Van de Peer Y."/>
            <person name="Marchal K."/>
            <person name="Chen J."/>
        </authorList>
    </citation>
    <scope>NUCLEOTIDE SEQUENCE [LARGE SCALE GENOMIC DNA]</scope>
    <source>
        <tissue evidence="1">Leaf</tissue>
    </source>
</reference>